<reference evidence="1" key="1">
    <citation type="journal article" date="2021" name="Proc. Natl. Acad. Sci. U.S.A.">
        <title>A Catalog of Tens of Thousands of Viruses from Human Metagenomes Reveals Hidden Associations with Chronic Diseases.</title>
        <authorList>
            <person name="Tisza M.J."/>
            <person name="Buck C.B."/>
        </authorList>
    </citation>
    <scope>NUCLEOTIDE SEQUENCE</scope>
    <source>
        <strain evidence="1">CtDOT22</strain>
    </source>
</reference>
<protein>
    <submittedName>
        <fullName evidence="1">Uncharacterized protein</fullName>
    </submittedName>
</protein>
<dbReference type="EMBL" id="BK032686">
    <property type="protein sequence ID" value="DAF55100.1"/>
    <property type="molecule type" value="Genomic_DNA"/>
</dbReference>
<proteinExistence type="predicted"/>
<sequence length="88" mass="10098">MAKITISMPRELETQTHLPLTKTYSDDTVIYKFDAPDAHVTKVLRTENISTNTIEELMNKLHDSIEKLGLSEEVKDSYNRLAYAIKND</sequence>
<name>A0A8S5SVJ0_9CAUD</name>
<organism evidence="1">
    <name type="scientific">Siphoviridae sp. ctDOT22</name>
    <dbReference type="NCBI Taxonomy" id="2827812"/>
    <lineage>
        <taxon>Viruses</taxon>
        <taxon>Duplodnaviria</taxon>
        <taxon>Heunggongvirae</taxon>
        <taxon>Uroviricota</taxon>
        <taxon>Caudoviricetes</taxon>
    </lineage>
</organism>
<evidence type="ECO:0000313" key="1">
    <source>
        <dbReference type="EMBL" id="DAF55100.1"/>
    </source>
</evidence>
<accession>A0A8S5SVJ0</accession>